<organism evidence="8 9">
    <name type="scientific">Streptococcus canis</name>
    <dbReference type="NCBI Taxonomy" id="1329"/>
    <lineage>
        <taxon>Bacteria</taxon>
        <taxon>Bacillati</taxon>
        <taxon>Bacillota</taxon>
        <taxon>Bacilli</taxon>
        <taxon>Lactobacillales</taxon>
        <taxon>Streptococcaceae</taxon>
        <taxon>Streptococcus</taxon>
    </lineage>
</organism>
<dbReference type="GO" id="GO:0070004">
    <property type="term" value="F:cysteine-type exopeptidase activity"/>
    <property type="evidence" value="ECO:0007669"/>
    <property type="project" value="InterPro"/>
</dbReference>
<dbReference type="Proteomes" id="UP000280759">
    <property type="component" value="Unassembled WGS sequence"/>
</dbReference>
<proteinExistence type="inferred from homology"/>
<evidence type="ECO:0000256" key="6">
    <source>
        <dbReference type="RuleBase" id="RU364089"/>
    </source>
</evidence>
<evidence type="ECO:0000256" key="3">
    <source>
        <dbReference type="ARBA" id="ARBA00022670"/>
    </source>
</evidence>
<gene>
    <name evidence="8" type="primary">pepDA</name>
    <name evidence="8" type="ORF">FMV2238Y02_02280</name>
</gene>
<dbReference type="AlphaFoldDB" id="A0A3P5XML8"/>
<comment type="similarity">
    <text evidence="2 6">Belongs to the peptidase C69 family.</text>
</comment>
<dbReference type="Pfam" id="PF03577">
    <property type="entry name" value="Peptidase_C69"/>
    <property type="match status" value="1"/>
</dbReference>
<keyword evidence="9" id="KW-1185">Reference proteome</keyword>
<feature type="signal peptide" evidence="7">
    <location>
        <begin position="1"/>
        <end position="25"/>
    </location>
</feature>
<dbReference type="Gene3D" id="3.60.60.10">
    <property type="entry name" value="Penicillin V Acylase, Chain A"/>
    <property type="match status" value="1"/>
</dbReference>
<feature type="chain" id="PRO_5017939273" description="Dipeptidase" evidence="7">
    <location>
        <begin position="26"/>
        <end position="500"/>
    </location>
</feature>
<dbReference type="EC" id="3.4.-.-" evidence="6"/>
<evidence type="ECO:0000256" key="5">
    <source>
        <dbReference type="ARBA" id="ARBA00022997"/>
    </source>
</evidence>
<dbReference type="PANTHER" id="PTHR12994">
    <property type="entry name" value="SECERNIN"/>
    <property type="match status" value="1"/>
</dbReference>
<comment type="catalytic activity">
    <reaction evidence="1">
        <text>an L-aminoacyl-L-amino acid + H2O = 2 an L-alpha-amino acid</text>
        <dbReference type="Rhea" id="RHEA:48940"/>
        <dbReference type="ChEBI" id="CHEBI:15377"/>
        <dbReference type="ChEBI" id="CHEBI:59869"/>
        <dbReference type="ChEBI" id="CHEBI:77460"/>
        <dbReference type="EC" id="3.4.13.19"/>
    </reaction>
</comment>
<protein>
    <recommendedName>
        <fullName evidence="6">Dipeptidase</fullName>
        <ecNumber evidence="6">3.4.-.-</ecNumber>
    </recommendedName>
</protein>
<evidence type="ECO:0000256" key="4">
    <source>
        <dbReference type="ARBA" id="ARBA00022801"/>
    </source>
</evidence>
<evidence type="ECO:0000313" key="9">
    <source>
        <dbReference type="Proteomes" id="UP000280759"/>
    </source>
</evidence>
<dbReference type="GO" id="GO:0006508">
    <property type="term" value="P:proteolysis"/>
    <property type="evidence" value="ECO:0007669"/>
    <property type="project" value="UniProtKB-KW"/>
</dbReference>
<dbReference type="PANTHER" id="PTHR12994:SF17">
    <property type="entry name" value="LD30995P"/>
    <property type="match status" value="1"/>
</dbReference>
<sequence length="500" mass="55546" precursor="true">MTKKKMALGLLTVLTAFSFQNVSYACTGFIIGKELTTDGSRIYGRTEDLEPNHNKNFVVRPAKDNKAGEMWKDQANGFEYPLPEHSYRYTAVPDVTPKEGVYDEAGFNEYGVSMSATVSASANDAIQKIDPYVKNGLAESSMASVILPSVKTAREGIELIAKMVTEKGSAEGNIVTLADKDGIWYMEILSGHQYVAIKFPDDKFAVFPNTFYLGHVDFNDKENTIASADVEKVAKKAKSYTEVDGKFHIAQSYNPPLSDANRSRSFSGIKSLDPDSKVTYKDSNYELLQSTDKTFSLKDAMKLQRNRFEGLNLKPLDQMALDGKGKPKSKDAVKGYAYPISNPNVMEAHIFQLKKDIPAELGGGVMWLSVGSPRNAPYLPYLGNISKTYKAYQEKSTKYNDKSWYWTVSHINELVAAHPKQFGTKVIDEMKGLEKNWIAEQDQTNKELSQLVQTDPAAAQEKADTVSLARAEKTFKRLKAIEAKLVKESGEKASSKNTKS</sequence>
<keyword evidence="3 6" id="KW-0645">Protease</keyword>
<dbReference type="PROSITE" id="PS51257">
    <property type="entry name" value="PROKAR_LIPOPROTEIN"/>
    <property type="match status" value="1"/>
</dbReference>
<dbReference type="EMBL" id="UXEP01000003">
    <property type="protein sequence ID" value="VDC41784.1"/>
    <property type="molecule type" value="Genomic_DNA"/>
</dbReference>
<name>A0A3P5XML8_STRCB</name>
<reference evidence="8 9" key="1">
    <citation type="submission" date="2018-10" db="EMBL/GenBank/DDBJ databases">
        <authorList>
            <consortium name="Molecular Microbiology and Infection Unit (UMMI)"/>
            <person name="Machado M."/>
        </authorList>
    </citation>
    <scope>NUCLEOTIDE SEQUENCE [LARGE SCALE GENOMIC DNA]</scope>
    <source>
        <strain evidence="8">FMV2238.02</strain>
    </source>
</reference>
<evidence type="ECO:0000256" key="7">
    <source>
        <dbReference type="SAM" id="SignalP"/>
    </source>
</evidence>
<evidence type="ECO:0000256" key="2">
    <source>
        <dbReference type="ARBA" id="ARBA00007225"/>
    </source>
</evidence>
<dbReference type="InterPro" id="IPR005322">
    <property type="entry name" value="Peptidase_C69"/>
</dbReference>
<dbReference type="NCBIfam" id="NF033678">
    <property type="entry name" value="C69_fam_dipept"/>
    <property type="match status" value="1"/>
</dbReference>
<evidence type="ECO:0000313" key="8">
    <source>
        <dbReference type="EMBL" id="VDC41784.1"/>
    </source>
</evidence>
<accession>A0A3P5XML8</accession>
<evidence type="ECO:0000256" key="1">
    <source>
        <dbReference type="ARBA" id="ARBA00001670"/>
    </source>
</evidence>
<keyword evidence="5 6" id="KW-0224">Dipeptidase</keyword>
<dbReference type="RefSeq" id="WP_125073727.1">
    <property type="nucleotide sequence ID" value="NZ_CP053792.1"/>
</dbReference>
<keyword evidence="7" id="KW-0732">Signal</keyword>
<keyword evidence="4 6" id="KW-0378">Hydrolase</keyword>
<dbReference type="InterPro" id="IPR047804">
    <property type="entry name" value="C69_dipept_A-like"/>
</dbReference>
<dbReference type="GO" id="GO:0016805">
    <property type="term" value="F:dipeptidase activity"/>
    <property type="evidence" value="ECO:0007669"/>
    <property type="project" value="UniProtKB-KW"/>
</dbReference>